<feature type="transmembrane region" description="Helical" evidence="1">
    <location>
        <begin position="166"/>
        <end position="191"/>
    </location>
</feature>
<accession>A0ABV6R5R7</accession>
<evidence type="ECO:0000313" key="2">
    <source>
        <dbReference type="EMBL" id="MFC0672332.1"/>
    </source>
</evidence>
<feature type="transmembrane region" description="Helical" evidence="1">
    <location>
        <begin position="133"/>
        <end position="160"/>
    </location>
</feature>
<protein>
    <submittedName>
        <fullName evidence="2">Small multidrug efflux protein</fullName>
    </submittedName>
</protein>
<feature type="transmembrane region" description="Helical" evidence="1">
    <location>
        <begin position="49"/>
        <end position="73"/>
    </location>
</feature>
<sequence length="192" mass="19661">MDLIDHLQNLLGHLPGPLQPLVSALAGMIPFVEGEGGAAIGILGGVPPIVAALAAIAGNFLVVAVLVLASSGARRAVVARSRRTVRTEVPAAVGADGAAAVDAEGADALPESSDVSPRAAARREKFQRAYERFGVPGVSLLGPLLLPTHFTATMLAATGVRKGWILLWQGIAIVGWTTLTALIITGVITVVR</sequence>
<keyword evidence="1" id="KW-1133">Transmembrane helix</keyword>
<keyword evidence="1" id="KW-0472">Membrane</keyword>
<gene>
    <name evidence="2" type="ORF">ACFFF6_00025</name>
</gene>
<keyword evidence="3" id="KW-1185">Reference proteome</keyword>
<evidence type="ECO:0000313" key="3">
    <source>
        <dbReference type="Proteomes" id="UP001589793"/>
    </source>
</evidence>
<keyword evidence="1" id="KW-0812">Transmembrane</keyword>
<proteinExistence type="predicted"/>
<comment type="caution">
    <text evidence="2">The sequence shown here is derived from an EMBL/GenBank/DDBJ whole genome shotgun (WGS) entry which is preliminary data.</text>
</comment>
<dbReference type="Proteomes" id="UP001589793">
    <property type="component" value="Unassembled WGS sequence"/>
</dbReference>
<name>A0ABV6R5R7_9MICO</name>
<reference evidence="2 3" key="1">
    <citation type="submission" date="2024-09" db="EMBL/GenBank/DDBJ databases">
        <authorList>
            <person name="Sun Q."/>
            <person name="Mori K."/>
        </authorList>
    </citation>
    <scope>NUCLEOTIDE SEQUENCE [LARGE SCALE GENOMIC DNA]</scope>
    <source>
        <strain evidence="2 3">CICC 10874</strain>
    </source>
</reference>
<dbReference type="RefSeq" id="WP_376977062.1">
    <property type="nucleotide sequence ID" value="NZ_JBHLSV010000001.1"/>
</dbReference>
<organism evidence="2 3">
    <name type="scientific">Brachybacterium hainanense</name>
    <dbReference type="NCBI Taxonomy" id="1541174"/>
    <lineage>
        <taxon>Bacteria</taxon>
        <taxon>Bacillati</taxon>
        <taxon>Actinomycetota</taxon>
        <taxon>Actinomycetes</taxon>
        <taxon>Micrococcales</taxon>
        <taxon>Dermabacteraceae</taxon>
        <taxon>Brachybacterium</taxon>
    </lineage>
</organism>
<dbReference type="EMBL" id="JBHLSV010000001">
    <property type="protein sequence ID" value="MFC0672332.1"/>
    <property type="molecule type" value="Genomic_DNA"/>
</dbReference>
<evidence type="ECO:0000256" key="1">
    <source>
        <dbReference type="SAM" id="Phobius"/>
    </source>
</evidence>